<evidence type="ECO:0000313" key="2">
    <source>
        <dbReference type="EMBL" id="KAJ6985674.1"/>
    </source>
</evidence>
<sequence length="69" mass="7389">MAGNAGVVQDEEIGYGGNKVQPFASTPRPSKTERGKRDSSALSRILGLDELVSLNVSTFKLVQFTFASD</sequence>
<feature type="region of interest" description="Disordered" evidence="1">
    <location>
        <begin position="1"/>
        <end position="39"/>
    </location>
</feature>
<name>A0AAD6QAU6_9ROSI</name>
<evidence type="ECO:0000313" key="3">
    <source>
        <dbReference type="Proteomes" id="UP001164929"/>
    </source>
</evidence>
<keyword evidence="3" id="KW-1185">Reference proteome</keyword>
<organism evidence="2 3">
    <name type="scientific">Populus alba x Populus x berolinensis</name>
    <dbReference type="NCBI Taxonomy" id="444605"/>
    <lineage>
        <taxon>Eukaryota</taxon>
        <taxon>Viridiplantae</taxon>
        <taxon>Streptophyta</taxon>
        <taxon>Embryophyta</taxon>
        <taxon>Tracheophyta</taxon>
        <taxon>Spermatophyta</taxon>
        <taxon>Magnoliopsida</taxon>
        <taxon>eudicotyledons</taxon>
        <taxon>Gunneridae</taxon>
        <taxon>Pentapetalae</taxon>
        <taxon>rosids</taxon>
        <taxon>fabids</taxon>
        <taxon>Malpighiales</taxon>
        <taxon>Salicaceae</taxon>
        <taxon>Saliceae</taxon>
        <taxon>Populus</taxon>
    </lineage>
</organism>
<gene>
    <name evidence="2" type="ORF">NC653_023582</name>
</gene>
<proteinExistence type="predicted"/>
<accession>A0AAD6QAU6</accession>
<dbReference type="Proteomes" id="UP001164929">
    <property type="component" value="Chromosome 9"/>
</dbReference>
<reference evidence="2" key="1">
    <citation type="journal article" date="2023" name="Mol. Ecol. Resour.">
        <title>Chromosome-level genome assembly of a triploid poplar Populus alba 'Berolinensis'.</title>
        <authorList>
            <person name="Chen S."/>
            <person name="Yu Y."/>
            <person name="Wang X."/>
            <person name="Wang S."/>
            <person name="Zhang T."/>
            <person name="Zhou Y."/>
            <person name="He R."/>
            <person name="Meng N."/>
            <person name="Wang Y."/>
            <person name="Liu W."/>
            <person name="Liu Z."/>
            <person name="Liu J."/>
            <person name="Guo Q."/>
            <person name="Huang H."/>
            <person name="Sederoff R.R."/>
            <person name="Wang G."/>
            <person name="Qu G."/>
            <person name="Chen S."/>
        </authorList>
    </citation>
    <scope>NUCLEOTIDE SEQUENCE</scope>
    <source>
        <strain evidence="2">SC-2020</strain>
    </source>
</reference>
<comment type="caution">
    <text evidence="2">The sequence shown here is derived from an EMBL/GenBank/DDBJ whole genome shotgun (WGS) entry which is preliminary data.</text>
</comment>
<evidence type="ECO:0000256" key="1">
    <source>
        <dbReference type="SAM" id="MobiDB-lite"/>
    </source>
</evidence>
<dbReference type="AlphaFoldDB" id="A0AAD6QAU6"/>
<feature type="compositionally biased region" description="Basic and acidic residues" evidence="1">
    <location>
        <begin position="30"/>
        <end position="39"/>
    </location>
</feature>
<dbReference type="EMBL" id="JAQIZT010000009">
    <property type="protein sequence ID" value="KAJ6985674.1"/>
    <property type="molecule type" value="Genomic_DNA"/>
</dbReference>
<protein>
    <submittedName>
        <fullName evidence="2">Uncharacterized protein</fullName>
    </submittedName>
</protein>